<dbReference type="PROSITE" id="PS00463">
    <property type="entry name" value="ZN2_CY6_FUNGAL_1"/>
    <property type="match status" value="1"/>
</dbReference>
<dbReference type="Pfam" id="PF02230">
    <property type="entry name" value="Abhydrolase_2"/>
    <property type="match status" value="1"/>
</dbReference>
<dbReference type="Proteomes" id="UP000469559">
    <property type="component" value="Unassembled WGS sequence"/>
</dbReference>
<dbReference type="AlphaFoldDB" id="A0A8T9B5S7"/>
<dbReference type="InterPro" id="IPR036864">
    <property type="entry name" value="Zn2-C6_fun-type_DNA-bd_sf"/>
</dbReference>
<evidence type="ECO:0000256" key="2">
    <source>
        <dbReference type="ARBA" id="ARBA00023242"/>
    </source>
</evidence>
<keyword evidence="6" id="KW-1185">Reference proteome</keyword>
<dbReference type="SUPFAM" id="SSF53474">
    <property type="entry name" value="alpha/beta-Hydrolases"/>
    <property type="match status" value="1"/>
</dbReference>
<dbReference type="OrthoDB" id="2418081at2759"/>
<name>A0A8T9B5S7_9HELO</name>
<dbReference type="InterPro" id="IPR003140">
    <property type="entry name" value="PLipase/COase/thioEstase"/>
</dbReference>
<protein>
    <submittedName>
        <fullName evidence="5">Cutinase transcription factor 1 beta</fullName>
    </submittedName>
</protein>
<reference evidence="5 6" key="1">
    <citation type="submission" date="2018-05" db="EMBL/GenBank/DDBJ databases">
        <title>Whole genome sequencing for identification of molecular markers to develop diagnostic detection tools for the regulated plant pathogen Lachnellula willkommii.</title>
        <authorList>
            <person name="Giroux E."/>
            <person name="Bilodeau G."/>
        </authorList>
    </citation>
    <scope>NUCLEOTIDE SEQUENCE [LARGE SCALE GENOMIC DNA]</scope>
    <source>
        <strain evidence="5 6">CBS 203.66</strain>
    </source>
</reference>
<dbReference type="InterPro" id="IPR001138">
    <property type="entry name" value="Zn2Cys6_DnaBD"/>
</dbReference>
<dbReference type="GO" id="GO:0016787">
    <property type="term" value="F:hydrolase activity"/>
    <property type="evidence" value="ECO:0007669"/>
    <property type="project" value="InterPro"/>
</dbReference>
<sequence>MNVFSEIDLSRIIDCNADTDTLQFFTSPATTPEAATPALFSTPQVPPKKPVSQRRKRKRSSRACASCRSRKVRCNLETHGSPCSNCRLDNVECVVPQSRRQRRVERQNLFNRRSPQESNQGSEAGEPFVQSQEIDLDFCAGEGEDSFRFDTLLVPNRRDISEHPLSTQNNNSCDNQKYYHGSTPTIPATRSSFRTHHLLSAPLATSPVKYNLARRIPILPEIFATYPSYLDDTDLSYLHRRGAFCIPSESLQLSLLRAYIEFVHPSMPILDLEDFLLLVKYGEQSHNTGRKQQLSFLLFQAVMFAGAEFASLRDLISAGFESREAARNVLFGRAKLLYDFNTTTDRHPIIQSLLLLSRYPNSLSRPQCHKDAHHYLGLAISISFSLGFHRQTPSLPQCETAEIRQCAAFPGDKRSQWFDIWNVSNFSDHEELQATGLKESVTNIRRIIASEATVLGGKWDHVVLAGISQGAATSVHTLLNLSLPPLVEGQQSSRRLGAFLGFSCRMPFPGRSLVETRKVLALEGVTEDDEVLRNTPVLLEHCADDPLVLVENGRVLRDTLRGFGAQ</sequence>
<keyword evidence="2" id="KW-0539">Nucleus</keyword>
<accession>A0A8T9B5S7</accession>
<dbReference type="GO" id="GO:0006351">
    <property type="term" value="P:DNA-templated transcription"/>
    <property type="evidence" value="ECO:0007669"/>
    <property type="project" value="InterPro"/>
</dbReference>
<evidence type="ECO:0000259" key="4">
    <source>
        <dbReference type="PROSITE" id="PS50048"/>
    </source>
</evidence>
<dbReference type="CDD" id="cd12148">
    <property type="entry name" value="fungal_TF_MHR"/>
    <property type="match status" value="1"/>
</dbReference>
<dbReference type="SMART" id="SM00066">
    <property type="entry name" value="GAL4"/>
    <property type="match status" value="1"/>
</dbReference>
<dbReference type="Pfam" id="PF04082">
    <property type="entry name" value="Fungal_trans"/>
    <property type="match status" value="1"/>
</dbReference>
<dbReference type="GO" id="GO:0008270">
    <property type="term" value="F:zinc ion binding"/>
    <property type="evidence" value="ECO:0007669"/>
    <property type="project" value="InterPro"/>
</dbReference>
<dbReference type="PANTHER" id="PTHR47425:SF2">
    <property type="entry name" value="FARB-RELATED"/>
    <property type="match status" value="1"/>
</dbReference>
<feature type="domain" description="Zn(2)-C6 fungal-type" evidence="4">
    <location>
        <begin position="63"/>
        <end position="95"/>
    </location>
</feature>
<gene>
    <name evidence="5" type="ORF">LARI1_G009028</name>
</gene>
<feature type="region of interest" description="Disordered" evidence="3">
    <location>
        <begin position="33"/>
        <end position="57"/>
    </location>
</feature>
<dbReference type="InterPro" id="IPR029058">
    <property type="entry name" value="AB_hydrolase_fold"/>
</dbReference>
<dbReference type="CDD" id="cd00067">
    <property type="entry name" value="GAL4"/>
    <property type="match status" value="1"/>
</dbReference>
<dbReference type="GO" id="GO:0000981">
    <property type="term" value="F:DNA-binding transcription factor activity, RNA polymerase II-specific"/>
    <property type="evidence" value="ECO:0007669"/>
    <property type="project" value="InterPro"/>
</dbReference>
<organism evidence="5 6">
    <name type="scientific">Lachnellula arida</name>
    <dbReference type="NCBI Taxonomy" id="1316785"/>
    <lineage>
        <taxon>Eukaryota</taxon>
        <taxon>Fungi</taxon>
        <taxon>Dikarya</taxon>
        <taxon>Ascomycota</taxon>
        <taxon>Pezizomycotina</taxon>
        <taxon>Leotiomycetes</taxon>
        <taxon>Helotiales</taxon>
        <taxon>Lachnaceae</taxon>
        <taxon>Lachnellula</taxon>
    </lineage>
</organism>
<dbReference type="Gene3D" id="4.10.240.10">
    <property type="entry name" value="Zn(2)-C6 fungal-type DNA-binding domain"/>
    <property type="match status" value="1"/>
</dbReference>
<feature type="non-terminal residue" evidence="5">
    <location>
        <position position="1"/>
    </location>
</feature>
<evidence type="ECO:0000313" key="6">
    <source>
        <dbReference type="Proteomes" id="UP000469559"/>
    </source>
</evidence>
<evidence type="ECO:0000256" key="1">
    <source>
        <dbReference type="ARBA" id="ARBA00022723"/>
    </source>
</evidence>
<dbReference type="Pfam" id="PF00172">
    <property type="entry name" value="Zn_clus"/>
    <property type="match status" value="1"/>
</dbReference>
<dbReference type="PANTHER" id="PTHR47425">
    <property type="entry name" value="FARB-RELATED"/>
    <property type="match status" value="1"/>
</dbReference>
<dbReference type="PROSITE" id="PS50048">
    <property type="entry name" value="ZN2_CY6_FUNGAL_2"/>
    <property type="match status" value="1"/>
</dbReference>
<evidence type="ECO:0000313" key="5">
    <source>
        <dbReference type="EMBL" id="TVY13909.1"/>
    </source>
</evidence>
<proteinExistence type="predicted"/>
<keyword evidence="1" id="KW-0479">Metal-binding</keyword>
<feature type="region of interest" description="Disordered" evidence="3">
    <location>
        <begin position="104"/>
        <end position="127"/>
    </location>
</feature>
<feature type="compositionally biased region" description="Polar residues" evidence="3">
    <location>
        <begin position="108"/>
        <end position="122"/>
    </location>
</feature>
<dbReference type="SUPFAM" id="SSF57701">
    <property type="entry name" value="Zn2/Cys6 DNA-binding domain"/>
    <property type="match status" value="1"/>
</dbReference>
<dbReference type="GO" id="GO:0003677">
    <property type="term" value="F:DNA binding"/>
    <property type="evidence" value="ECO:0007669"/>
    <property type="project" value="InterPro"/>
</dbReference>
<dbReference type="InterPro" id="IPR052761">
    <property type="entry name" value="Fungal_Detox/Toxin_TFs"/>
</dbReference>
<evidence type="ECO:0000256" key="3">
    <source>
        <dbReference type="SAM" id="MobiDB-lite"/>
    </source>
</evidence>
<comment type="caution">
    <text evidence="5">The sequence shown here is derived from an EMBL/GenBank/DDBJ whole genome shotgun (WGS) entry which is preliminary data.</text>
</comment>
<dbReference type="EMBL" id="QGMF01000818">
    <property type="protein sequence ID" value="TVY13909.1"/>
    <property type="molecule type" value="Genomic_DNA"/>
</dbReference>
<dbReference type="Gene3D" id="3.40.50.1820">
    <property type="entry name" value="alpha/beta hydrolase"/>
    <property type="match status" value="1"/>
</dbReference>
<dbReference type="InterPro" id="IPR007219">
    <property type="entry name" value="XnlR_reg_dom"/>
</dbReference>